<protein>
    <submittedName>
        <fullName evidence="5">Beta-eliminating lyase-related protein</fullName>
    </submittedName>
</protein>
<dbReference type="Pfam" id="PF01212">
    <property type="entry name" value="Beta_elim_lyase"/>
    <property type="match status" value="1"/>
</dbReference>
<gene>
    <name evidence="5" type="ORF">V1634_08010</name>
</gene>
<evidence type="ECO:0000313" key="5">
    <source>
        <dbReference type="EMBL" id="MEE6306768.1"/>
    </source>
</evidence>
<dbReference type="PANTHER" id="PTHR48097">
    <property type="entry name" value="L-THREONINE ALDOLASE-RELATED"/>
    <property type="match status" value="1"/>
</dbReference>
<evidence type="ECO:0000259" key="4">
    <source>
        <dbReference type="Pfam" id="PF01212"/>
    </source>
</evidence>
<dbReference type="Proteomes" id="UP001339911">
    <property type="component" value="Unassembled WGS sequence"/>
</dbReference>
<dbReference type="InterPro" id="IPR015421">
    <property type="entry name" value="PyrdxlP-dep_Trfase_major"/>
</dbReference>
<dbReference type="Gene3D" id="3.40.640.10">
    <property type="entry name" value="Type I PLP-dependent aspartate aminotransferase-like (Major domain)"/>
    <property type="match status" value="1"/>
</dbReference>
<dbReference type="SUPFAM" id="SSF53383">
    <property type="entry name" value="PLP-dependent transferases"/>
    <property type="match status" value="1"/>
</dbReference>
<evidence type="ECO:0000256" key="1">
    <source>
        <dbReference type="ARBA" id="ARBA00001933"/>
    </source>
</evidence>
<keyword evidence="6" id="KW-1185">Reference proteome</keyword>
<sequence>MPSPEFRTHAAATGSSIRRSLFLHAPIHRMPRAVLRQMLDQVDDDTPPGGPEAPVAQLERRIADLFGTESALFFPTGTMAQQVALRIHAERRGRQAFAAHPQSHLDVWEQRGYHVVHGLRFHPAGDRHGLMTGAALAAIGEPLAAVVWELPQRDIGGQLPEWDELREQVTAVRDRGAAAHLDGARIWEAQTYYRRPFAEIAGLFDTVYTSLYKALLGIRGALLAADAATIAEAAVWRSRLGGAIHDAWPLALAGLVGLNRLLPQMPAFREHAIAIANAINSDGVALAWPDPPQTPIFHVHLPASGQDVERAGAEMIAEHGVQLFPRVLSGPDPTRCRFEVTVGEQAMAFSPDEVVALLHELLGRAVGRG</sequence>
<comment type="caution">
    <text evidence="5">The sequence shown here is derived from an EMBL/GenBank/DDBJ whole genome shotgun (WGS) entry which is preliminary data.</text>
</comment>
<dbReference type="PANTHER" id="PTHR48097:SF9">
    <property type="entry name" value="L-THREONINE ALDOLASE"/>
    <property type="match status" value="1"/>
</dbReference>
<dbReference type="InterPro" id="IPR015424">
    <property type="entry name" value="PyrdxlP-dep_Trfase"/>
</dbReference>
<name>A0ABU7SA10_9ACTN</name>
<dbReference type="InterPro" id="IPR015422">
    <property type="entry name" value="PyrdxlP-dep_Trfase_small"/>
</dbReference>
<comment type="similarity">
    <text evidence="2">Belongs to the threonine aldolase family.</text>
</comment>
<dbReference type="RefSeq" id="WP_331207103.1">
    <property type="nucleotide sequence ID" value="NZ_JAZGQL010000005.1"/>
</dbReference>
<dbReference type="Gene3D" id="3.90.1150.10">
    <property type="entry name" value="Aspartate Aminotransferase, domain 1"/>
    <property type="match status" value="1"/>
</dbReference>
<evidence type="ECO:0000256" key="3">
    <source>
        <dbReference type="ARBA" id="ARBA00022898"/>
    </source>
</evidence>
<comment type="cofactor">
    <cofactor evidence="1">
        <name>pyridoxal 5'-phosphate</name>
        <dbReference type="ChEBI" id="CHEBI:597326"/>
    </cofactor>
</comment>
<evidence type="ECO:0000256" key="2">
    <source>
        <dbReference type="ARBA" id="ARBA00006966"/>
    </source>
</evidence>
<feature type="domain" description="Aromatic amino acid beta-eliminating lyase/threonine aldolase" evidence="4">
    <location>
        <begin position="50"/>
        <end position="295"/>
    </location>
</feature>
<evidence type="ECO:0000313" key="6">
    <source>
        <dbReference type="Proteomes" id="UP001339911"/>
    </source>
</evidence>
<dbReference type="EMBL" id="JAZGQL010000005">
    <property type="protein sequence ID" value="MEE6306768.1"/>
    <property type="molecule type" value="Genomic_DNA"/>
</dbReference>
<keyword evidence="5" id="KW-0456">Lyase</keyword>
<proteinExistence type="inferred from homology"/>
<organism evidence="5 6">
    <name type="scientific">Plantactinospora veratri</name>
    <dbReference type="NCBI Taxonomy" id="1436122"/>
    <lineage>
        <taxon>Bacteria</taxon>
        <taxon>Bacillati</taxon>
        <taxon>Actinomycetota</taxon>
        <taxon>Actinomycetes</taxon>
        <taxon>Micromonosporales</taxon>
        <taxon>Micromonosporaceae</taxon>
        <taxon>Plantactinospora</taxon>
    </lineage>
</organism>
<dbReference type="GO" id="GO:0016829">
    <property type="term" value="F:lyase activity"/>
    <property type="evidence" value="ECO:0007669"/>
    <property type="project" value="UniProtKB-KW"/>
</dbReference>
<keyword evidence="3" id="KW-0663">Pyridoxal phosphate</keyword>
<accession>A0ABU7SA10</accession>
<dbReference type="InterPro" id="IPR001597">
    <property type="entry name" value="ArAA_b-elim_lyase/Thr_aldolase"/>
</dbReference>
<reference evidence="5 6" key="1">
    <citation type="submission" date="2024-01" db="EMBL/GenBank/DDBJ databases">
        <title>Genome insights into Plantactinospora veratri sp. nov.</title>
        <authorList>
            <person name="Wang L."/>
        </authorList>
    </citation>
    <scope>NUCLEOTIDE SEQUENCE [LARGE SCALE GENOMIC DNA]</scope>
    <source>
        <strain evidence="5 6">NEAU-FHS4</strain>
    </source>
</reference>